<evidence type="ECO:0000313" key="3">
    <source>
        <dbReference type="EMBL" id="TCN46627.1"/>
    </source>
</evidence>
<name>A0A4R2CY17_SHIGR</name>
<protein>
    <recommendedName>
        <fullName evidence="2">DUF6460 domain-containing protein</fullName>
    </recommendedName>
</protein>
<feature type="transmembrane region" description="Helical" evidence="1">
    <location>
        <begin position="16"/>
        <end position="37"/>
    </location>
</feature>
<accession>A0A4R2CY17</accession>
<reference evidence="3 4" key="1">
    <citation type="submission" date="2019-03" db="EMBL/GenBank/DDBJ databases">
        <title>Genomic Encyclopedia of Type Strains, Phase IV (KMG-IV): sequencing the most valuable type-strain genomes for metagenomic binning, comparative biology and taxonomic classification.</title>
        <authorList>
            <person name="Goeker M."/>
        </authorList>
    </citation>
    <scope>NUCLEOTIDE SEQUENCE [LARGE SCALE GENOMIC DNA]</scope>
    <source>
        <strain evidence="3 4">DSM 18401</strain>
    </source>
</reference>
<sequence>MSNGVNGFLGDTPIRVIIKLLILSVAVGFLMSIFGLYPDDILFAVRDFIVDLWNTGFKTLGRLGDYLLLGAVIVVPVFILIRVLSYRR</sequence>
<keyword evidence="4" id="KW-1185">Reference proteome</keyword>
<comment type="caution">
    <text evidence="3">The sequence shown here is derived from an EMBL/GenBank/DDBJ whole genome shotgun (WGS) entry which is preliminary data.</text>
</comment>
<keyword evidence="1" id="KW-0472">Membrane</keyword>
<dbReference type="EMBL" id="SLVX01000004">
    <property type="protein sequence ID" value="TCN46627.1"/>
    <property type="molecule type" value="Genomic_DNA"/>
</dbReference>
<gene>
    <name evidence="3" type="ORF">EV665_104305</name>
</gene>
<keyword evidence="1" id="KW-0812">Transmembrane</keyword>
<feature type="transmembrane region" description="Helical" evidence="1">
    <location>
        <begin position="66"/>
        <end position="84"/>
    </location>
</feature>
<evidence type="ECO:0000313" key="4">
    <source>
        <dbReference type="Proteomes" id="UP000295351"/>
    </source>
</evidence>
<evidence type="ECO:0000259" key="2">
    <source>
        <dbReference type="Pfam" id="PF20061"/>
    </source>
</evidence>
<dbReference type="RefSeq" id="WP_023512405.1">
    <property type="nucleotide sequence ID" value="NZ_BAABEI010000012.1"/>
</dbReference>
<keyword evidence="1" id="KW-1133">Transmembrane helix</keyword>
<dbReference type="AlphaFoldDB" id="A0A4R2CY17"/>
<feature type="domain" description="DUF6460" evidence="2">
    <location>
        <begin position="52"/>
        <end position="87"/>
    </location>
</feature>
<dbReference type="Proteomes" id="UP000295351">
    <property type="component" value="Unassembled WGS sequence"/>
</dbReference>
<dbReference type="Pfam" id="PF20061">
    <property type="entry name" value="DUF6460"/>
    <property type="match status" value="1"/>
</dbReference>
<evidence type="ECO:0000256" key="1">
    <source>
        <dbReference type="SAM" id="Phobius"/>
    </source>
</evidence>
<organism evidence="3 4">
    <name type="scientific">Shinella granuli</name>
    <dbReference type="NCBI Taxonomy" id="323621"/>
    <lineage>
        <taxon>Bacteria</taxon>
        <taxon>Pseudomonadati</taxon>
        <taxon>Pseudomonadota</taxon>
        <taxon>Alphaproteobacteria</taxon>
        <taxon>Hyphomicrobiales</taxon>
        <taxon>Rhizobiaceae</taxon>
        <taxon>Shinella</taxon>
    </lineage>
</organism>
<dbReference type="InterPro" id="IPR045594">
    <property type="entry name" value="DUF6460"/>
</dbReference>
<proteinExistence type="predicted"/>